<dbReference type="STRING" id="1334629.MFUL124B02_11310"/>
<dbReference type="PANTHER" id="PTHR35174">
    <property type="entry name" value="BLL7171 PROTEIN-RELATED"/>
    <property type="match status" value="1"/>
</dbReference>
<proteinExistence type="inferred from homology"/>
<dbReference type="EMBL" id="BJXR01000076">
    <property type="protein sequence ID" value="GEN13244.1"/>
    <property type="molecule type" value="Genomic_DNA"/>
</dbReference>
<sequence>MTYMLLVMEESKRKRSRTPEEGRREMERMVGFVQDLQARGLWKGSDSLRSVSEGVRIEVRDHQRTLRDGPFAESKEVVGGYVLFDCASREEALAIASQCPAAEWSTVELREIGVCYDEDEG</sequence>
<dbReference type="Pfam" id="PF03795">
    <property type="entry name" value="YCII"/>
    <property type="match status" value="1"/>
</dbReference>
<dbReference type="Proteomes" id="UP000183760">
    <property type="component" value="Unassembled WGS sequence"/>
</dbReference>
<feature type="domain" description="YCII-related" evidence="2">
    <location>
        <begin position="1"/>
        <end position="112"/>
    </location>
</feature>
<dbReference type="RefSeq" id="WP_046712031.1">
    <property type="nucleotide sequence ID" value="NZ_BJXR01000076.1"/>
</dbReference>
<dbReference type="EMBL" id="FOIB01000019">
    <property type="protein sequence ID" value="SEU42226.1"/>
    <property type="molecule type" value="Genomic_DNA"/>
</dbReference>
<dbReference type="InterPro" id="IPR005545">
    <property type="entry name" value="YCII"/>
</dbReference>
<dbReference type="SUPFAM" id="SSF54909">
    <property type="entry name" value="Dimeric alpha+beta barrel"/>
    <property type="match status" value="1"/>
</dbReference>
<evidence type="ECO:0000259" key="2">
    <source>
        <dbReference type="Pfam" id="PF03795"/>
    </source>
</evidence>
<accession>A0A511TGE2</accession>
<evidence type="ECO:0000313" key="5">
    <source>
        <dbReference type="Proteomes" id="UP000183760"/>
    </source>
</evidence>
<dbReference type="Gene3D" id="3.30.70.1060">
    <property type="entry name" value="Dimeric alpha+beta barrel"/>
    <property type="match status" value="1"/>
</dbReference>
<comment type="caution">
    <text evidence="3">The sequence shown here is derived from an EMBL/GenBank/DDBJ whole genome shotgun (WGS) entry which is preliminary data.</text>
</comment>
<evidence type="ECO:0000313" key="4">
    <source>
        <dbReference type="EMBL" id="SEU42226.1"/>
    </source>
</evidence>
<dbReference type="InterPro" id="IPR011008">
    <property type="entry name" value="Dimeric_a/b-barrel"/>
</dbReference>
<reference evidence="3 6" key="2">
    <citation type="submission" date="2019-07" db="EMBL/GenBank/DDBJ databases">
        <title>Whole genome shotgun sequence of Myxococcus fulvus NBRC 100333.</title>
        <authorList>
            <person name="Hosoyama A."/>
            <person name="Uohara A."/>
            <person name="Ohji S."/>
            <person name="Ichikawa N."/>
        </authorList>
    </citation>
    <scope>NUCLEOTIDE SEQUENCE [LARGE SCALE GENOMIC DNA]</scope>
    <source>
        <strain evidence="3 6">NBRC 100333</strain>
    </source>
</reference>
<organism evidence="3 6">
    <name type="scientific">Myxococcus fulvus</name>
    <dbReference type="NCBI Taxonomy" id="33"/>
    <lineage>
        <taxon>Bacteria</taxon>
        <taxon>Pseudomonadati</taxon>
        <taxon>Myxococcota</taxon>
        <taxon>Myxococcia</taxon>
        <taxon>Myxococcales</taxon>
        <taxon>Cystobacterineae</taxon>
        <taxon>Myxococcaceae</taxon>
        <taxon>Myxococcus</taxon>
    </lineage>
</organism>
<dbReference type="PANTHER" id="PTHR35174:SF3">
    <property type="entry name" value="BLL7171 PROTEIN"/>
    <property type="match status" value="1"/>
</dbReference>
<comment type="similarity">
    <text evidence="1">Belongs to the YciI family.</text>
</comment>
<protein>
    <submittedName>
        <fullName evidence="3">Dehydrogenase</fullName>
    </submittedName>
    <submittedName>
        <fullName evidence="4">Uncharacterized conserved protein</fullName>
    </submittedName>
</protein>
<reference evidence="4 5" key="1">
    <citation type="submission" date="2016-10" db="EMBL/GenBank/DDBJ databases">
        <authorList>
            <person name="Varghese N."/>
            <person name="Submissions S."/>
        </authorList>
    </citation>
    <scope>NUCLEOTIDE SEQUENCE [LARGE SCALE GENOMIC DNA]</scope>
    <source>
        <strain evidence="4 5">DSM 16525</strain>
    </source>
</reference>
<evidence type="ECO:0000256" key="1">
    <source>
        <dbReference type="ARBA" id="ARBA00007689"/>
    </source>
</evidence>
<dbReference type="Proteomes" id="UP000321514">
    <property type="component" value="Unassembled WGS sequence"/>
</dbReference>
<evidence type="ECO:0000313" key="3">
    <source>
        <dbReference type="EMBL" id="GEN13244.1"/>
    </source>
</evidence>
<name>A0A511TGE2_MYXFU</name>
<evidence type="ECO:0000313" key="6">
    <source>
        <dbReference type="Proteomes" id="UP000321514"/>
    </source>
</evidence>
<dbReference type="OrthoDB" id="9807535at2"/>
<dbReference type="AlphaFoldDB" id="A0A511TGE2"/>
<gene>
    <name evidence="3" type="ORF">MFU01_82810</name>
    <name evidence="4" type="ORF">SAMN05443572_1199</name>
</gene>
<keyword evidence="5" id="KW-1185">Reference proteome</keyword>